<dbReference type="PANTHER" id="PTHR24414">
    <property type="entry name" value="F-BOX/KELCH-REPEAT PROTEIN SKIP4"/>
    <property type="match status" value="1"/>
</dbReference>
<dbReference type="SUPFAM" id="SSF117281">
    <property type="entry name" value="Kelch motif"/>
    <property type="match status" value="1"/>
</dbReference>
<dbReference type="Proteomes" id="UP000436088">
    <property type="component" value="Unassembled WGS sequence"/>
</dbReference>
<protein>
    <submittedName>
        <fullName evidence="1">Kelch repeat-containing F-box family protein</fullName>
    </submittedName>
</protein>
<name>A0A6A2ZHM6_HIBSY</name>
<dbReference type="AlphaFoldDB" id="A0A6A2ZHM6"/>
<accession>A0A6A2ZHM6</accession>
<organism evidence="1 2">
    <name type="scientific">Hibiscus syriacus</name>
    <name type="common">Rose of Sharon</name>
    <dbReference type="NCBI Taxonomy" id="106335"/>
    <lineage>
        <taxon>Eukaryota</taxon>
        <taxon>Viridiplantae</taxon>
        <taxon>Streptophyta</taxon>
        <taxon>Embryophyta</taxon>
        <taxon>Tracheophyta</taxon>
        <taxon>Spermatophyta</taxon>
        <taxon>Magnoliopsida</taxon>
        <taxon>eudicotyledons</taxon>
        <taxon>Gunneridae</taxon>
        <taxon>Pentapetalae</taxon>
        <taxon>rosids</taxon>
        <taxon>malvids</taxon>
        <taxon>Malvales</taxon>
        <taxon>Malvaceae</taxon>
        <taxon>Malvoideae</taxon>
        <taxon>Hibiscus</taxon>
    </lineage>
</organism>
<dbReference type="GO" id="GO:0043161">
    <property type="term" value="P:proteasome-mediated ubiquitin-dependent protein catabolic process"/>
    <property type="evidence" value="ECO:0007669"/>
    <property type="project" value="TreeGrafter"/>
</dbReference>
<dbReference type="EMBL" id="VEPZ02001150">
    <property type="protein sequence ID" value="KAE8690849.1"/>
    <property type="molecule type" value="Genomic_DNA"/>
</dbReference>
<gene>
    <name evidence="1" type="ORF">F3Y22_tig00110893pilonHSYRG00627</name>
</gene>
<reference evidence="1" key="1">
    <citation type="submission" date="2019-09" db="EMBL/GenBank/DDBJ databases">
        <title>Draft genome information of white flower Hibiscus syriacus.</title>
        <authorList>
            <person name="Kim Y.-M."/>
        </authorList>
    </citation>
    <scope>NUCLEOTIDE SEQUENCE [LARGE SCALE GENOMIC DNA]</scope>
    <source>
        <strain evidence="1">YM2019G1</strain>
    </source>
</reference>
<dbReference type="InterPro" id="IPR015915">
    <property type="entry name" value="Kelch-typ_b-propeller"/>
</dbReference>
<evidence type="ECO:0000313" key="1">
    <source>
        <dbReference type="EMBL" id="KAE8690849.1"/>
    </source>
</evidence>
<keyword evidence="2" id="KW-1185">Reference proteome</keyword>
<dbReference type="GO" id="GO:0005634">
    <property type="term" value="C:nucleus"/>
    <property type="evidence" value="ECO:0007669"/>
    <property type="project" value="TreeGrafter"/>
</dbReference>
<dbReference type="InterPro" id="IPR050354">
    <property type="entry name" value="F-box/kelch-repeat_ARATH"/>
</dbReference>
<evidence type="ECO:0000313" key="2">
    <source>
        <dbReference type="Proteomes" id="UP000436088"/>
    </source>
</evidence>
<proteinExistence type="predicted"/>
<sequence>MAEEEQNGVEVAIHGDVLETIFSNVPLHLLLPSCFVSKAWNAAVFSSLRRFGKPKPWLLVHTQSIRHPHATAAFAYDPRSDIWLRINRNPPPEHVLCSALSSSTSTLLYVLNYSVFSFSVDHLHLTWHHVDPPSVCRVDPIVALVGERIVIAGGVWGFEDDPLAVEIYDIKTRTWERTESLPAKLKDSTASTLLSVAANKNTIFMMENTSGATHCFNLELKTWFGPYDLRPDRNIYFSAIAFHGNSLIMLALLGDSEETLGVKVWELHGKSFEFSIEIGVMPEELTEKLKGEGTSFSSINLKNPVVSDRSRVAERVVLTCSEVRLGDISKAVSSGNEILTL</sequence>
<dbReference type="GO" id="GO:0005829">
    <property type="term" value="C:cytosol"/>
    <property type="evidence" value="ECO:0007669"/>
    <property type="project" value="TreeGrafter"/>
</dbReference>
<comment type="caution">
    <text evidence="1">The sequence shown here is derived from an EMBL/GenBank/DDBJ whole genome shotgun (WGS) entry which is preliminary data.</text>
</comment>
<dbReference type="Gene3D" id="2.120.10.80">
    <property type="entry name" value="Kelch-type beta propeller"/>
    <property type="match status" value="1"/>
</dbReference>
<dbReference type="PANTHER" id="PTHR24414:SF44">
    <property type="entry name" value="F-BOX DOMAIN-CONTAINING PROTEIN"/>
    <property type="match status" value="1"/>
</dbReference>